<keyword evidence="5 9" id="KW-0653">Protein transport</keyword>
<dbReference type="InterPro" id="IPR055344">
    <property type="entry name" value="SecD_SecF_C_bact"/>
</dbReference>
<dbReference type="Proteomes" id="UP000334019">
    <property type="component" value="Chromosome"/>
</dbReference>
<dbReference type="NCBIfam" id="TIGR00966">
    <property type="entry name" value="transloc_SecF"/>
    <property type="match status" value="1"/>
</dbReference>
<accession>A0A5Q2RL47</accession>
<evidence type="ECO:0000256" key="5">
    <source>
        <dbReference type="ARBA" id="ARBA00022927"/>
    </source>
</evidence>
<dbReference type="GO" id="GO:0005886">
    <property type="term" value="C:plasma membrane"/>
    <property type="evidence" value="ECO:0007669"/>
    <property type="project" value="UniProtKB-SubCell"/>
</dbReference>
<dbReference type="Gene3D" id="1.20.1640.10">
    <property type="entry name" value="Multidrug efflux transporter AcrB transmembrane domain"/>
    <property type="match status" value="1"/>
</dbReference>
<dbReference type="KEGG" id="atq:GH723_08620"/>
<keyword evidence="13" id="KW-1185">Reference proteome</keyword>
<feature type="compositionally biased region" description="Low complexity" evidence="10">
    <location>
        <begin position="361"/>
        <end position="370"/>
    </location>
</feature>
<dbReference type="GO" id="GO:0006605">
    <property type="term" value="P:protein targeting"/>
    <property type="evidence" value="ECO:0007669"/>
    <property type="project" value="UniProtKB-UniRule"/>
</dbReference>
<evidence type="ECO:0000256" key="7">
    <source>
        <dbReference type="ARBA" id="ARBA00023010"/>
    </source>
</evidence>
<keyword evidence="3 9" id="KW-1003">Cell membrane</keyword>
<comment type="subcellular location">
    <subcellularLocation>
        <location evidence="1 9">Cell membrane</location>
        <topology evidence="1 9">Multi-pass membrane protein</topology>
    </subcellularLocation>
</comment>
<keyword evidence="4 9" id="KW-0812">Transmembrane</keyword>
<comment type="function">
    <text evidence="9">Part of the Sec protein translocase complex. Interacts with the SecYEG preprotein conducting channel. SecDF uses the proton motive force (PMF) to complete protein translocation after the ATP-dependent function of SecA.</text>
</comment>
<dbReference type="EMBL" id="CP045851">
    <property type="protein sequence ID" value="QGG95156.1"/>
    <property type="molecule type" value="Genomic_DNA"/>
</dbReference>
<feature type="domain" description="Protein export membrane protein SecD/SecF C-terminal" evidence="11">
    <location>
        <begin position="115"/>
        <end position="303"/>
    </location>
</feature>
<evidence type="ECO:0000256" key="4">
    <source>
        <dbReference type="ARBA" id="ARBA00022692"/>
    </source>
</evidence>
<dbReference type="InterPro" id="IPR048634">
    <property type="entry name" value="SecD_SecF_C"/>
</dbReference>
<feature type="compositionally biased region" description="Basic residues" evidence="10">
    <location>
        <begin position="372"/>
        <end position="381"/>
    </location>
</feature>
<feature type="transmembrane region" description="Helical" evidence="9">
    <location>
        <begin position="140"/>
        <end position="157"/>
    </location>
</feature>
<dbReference type="Pfam" id="PF02355">
    <property type="entry name" value="SecD_SecF_C"/>
    <property type="match status" value="1"/>
</dbReference>
<comment type="similarity">
    <text evidence="9">Belongs to the SecD/SecF family. SecF subfamily.</text>
</comment>
<feature type="transmembrane region" description="Helical" evidence="9">
    <location>
        <begin position="250"/>
        <end position="270"/>
    </location>
</feature>
<proteinExistence type="inferred from homology"/>
<keyword evidence="6 9" id="KW-1133">Transmembrane helix</keyword>
<dbReference type="InterPro" id="IPR005665">
    <property type="entry name" value="SecF_bac"/>
</dbReference>
<dbReference type="Pfam" id="PF07549">
    <property type="entry name" value="Sec_GG"/>
    <property type="match status" value="1"/>
</dbReference>
<gene>
    <name evidence="9 12" type="primary">secF</name>
    <name evidence="12" type="ORF">GH723_08620</name>
</gene>
<feature type="region of interest" description="Disordered" evidence="10">
    <location>
        <begin position="334"/>
        <end position="381"/>
    </location>
</feature>
<dbReference type="AlphaFoldDB" id="A0A5Q2RL47"/>
<evidence type="ECO:0000256" key="6">
    <source>
        <dbReference type="ARBA" id="ARBA00022989"/>
    </source>
</evidence>
<dbReference type="RefSeq" id="WP_153759264.1">
    <property type="nucleotide sequence ID" value="NZ_CP045851.1"/>
</dbReference>
<evidence type="ECO:0000256" key="9">
    <source>
        <dbReference type="HAMAP-Rule" id="MF_01464"/>
    </source>
</evidence>
<keyword evidence="2 9" id="KW-0813">Transport</keyword>
<evidence type="ECO:0000313" key="12">
    <source>
        <dbReference type="EMBL" id="QGG95156.1"/>
    </source>
</evidence>
<dbReference type="GO" id="GO:0015450">
    <property type="term" value="F:protein-transporting ATPase activity"/>
    <property type="evidence" value="ECO:0007669"/>
    <property type="project" value="InterPro"/>
</dbReference>
<evidence type="ECO:0000256" key="1">
    <source>
        <dbReference type="ARBA" id="ARBA00004651"/>
    </source>
</evidence>
<sequence>MTLVQRLYSGNPGFDLRKVWPKMVVVSAAAVLVCLGSLAVRGLHLGIDFEGGAVWEVETDDLSIEDVRDALRPVGQDGARIQVLTSGSGVRTIRVQAGVEAVDANEEVVDALADAAGVDAGQVSINTVGPSWGDEITAEAQRALVFFFVAIALYISVRLEWRMAVGALVAVVHDIIITIGVYSIFRFEVTPATVIAFLTILGYSLYDTVVVFDKLREMRPLVGVRNRLTYTDMANHASNEVLMRSVNTSLTSLLPVLSLLVVGSWIMGAATLEEFAIALAVGLLVGAYSSLFVAVPAVLFLKERQPEIRDVREQLGGHQDDAAAVVAAAEAAALRDERGTPAAAKGPVGRSESGERPRPAPRVATPTATHPPRPRKKGKKR</sequence>
<dbReference type="InterPro" id="IPR022646">
    <property type="entry name" value="SecD/SecF_CS"/>
</dbReference>
<evidence type="ECO:0000256" key="3">
    <source>
        <dbReference type="ARBA" id="ARBA00022475"/>
    </source>
</evidence>
<feature type="transmembrane region" description="Helical" evidence="9">
    <location>
        <begin position="164"/>
        <end position="185"/>
    </location>
</feature>
<dbReference type="InterPro" id="IPR022813">
    <property type="entry name" value="SecD/SecF_arch_bac"/>
</dbReference>
<feature type="transmembrane region" description="Helical" evidence="9">
    <location>
        <begin position="191"/>
        <end position="212"/>
    </location>
</feature>
<dbReference type="GO" id="GO:0065002">
    <property type="term" value="P:intracellular protein transmembrane transport"/>
    <property type="evidence" value="ECO:0007669"/>
    <property type="project" value="UniProtKB-UniRule"/>
</dbReference>
<keyword evidence="7 9" id="KW-0811">Translocation</keyword>
<comment type="subunit">
    <text evidence="9">Forms a complex with SecD. Part of the essential Sec protein translocation apparatus which comprises SecA, SecYEG and auxiliary proteins SecDF. Other proteins may also be involved.</text>
</comment>
<dbReference type="PANTHER" id="PTHR30081">
    <property type="entry name" value="PROTEIN-EXPORT MEMBRANE PROTEIN SEC"/>
    <property type="match status" value="1"/>
</dbReference>
<dbReference type="PRINTS" id="PR01755">
    <property type="entry name" value="SECFTRNLCASE"/>
</dbReference>
<keyword evidence="8 9" id="KW-0472">Membrane</keyword>
<dbReference type="SUPFAM" id="SSF82866">
    <property type="entry name" value="Multidrug efflux transporter AcrB transmembrane domain"/>
    <property type="match status" value="1"/>
</dbReference>
<dbReference type="PANTHER" id="PTHR30081:SF8">
    <property type="entry name" value="PROTEIN TRANSLOCASE SUBUNIT SECF"/>
    <property type="match status" value="1"/>
</dbReference>
<dbReference type="InterPro" id="IPR022645">
    <property type="entry name" value="SecD/SecF_bac"/>
</dbReference>
<name>A0A5Q2RL47_9ACTN</name>
<feature type="transmembrane region" description="Helical" evidence="9">
    <location>
        <begin position="20"/>
        <end position="40"/>
    </location>
</feature>
<evidence type="ECO:0000259" key="11">
    <source>
        <dbReference type="Pfam" id="PF02355"/>
    </source>
</evidence>
<feature type="transmembrane region" description="Helical" evidence="9">
    <location>
        <begin position="276"/>
        <end position="301"/>
    </location>
</feature>
<evidence type="ECO:0000256" key="10">
    <source>
        <dbReference type="SAM" id="MobiDB-lite"/>
    </source>
</evidence>
<organism evidence="12 13">
    <name type="scientific">Actinomarinicola tropica</name>
    <dbReference type="NCBI Taxonomy" id="2789776"/>
    <lineage>
        <taxon>Bacteria</taxon>
        <taxon>Bacillati</taxon>
        <taxon>Actinomycetota</taxon>
        <taxon>Acidimicrobiia</taxon>
        <taxon>Acidimicrobiales</taxon>
        <taxon>Iamiaceae</taxon>
        <taxon>Actinomarinicola</taxon>
    </lineage>
</organism>
<evidence type="ECO:0000256" key="2">
    <source>
        <dbReference type="ARBA" id="ARBA00022448"/>
    </source>
</evidence>
<protein>
    <recommendedName>
        <fullName evidence="9">Protein-export membrane protein SecF</fullName>
    </recommendedName>
</protein>
<reference evidence="12 13" key="1">
    <citation type="submission" date="2019-11" db="EMBL/GenBank/DDBJ databases">
        <authorList>
            <person name="He Y."/>
        </authorList>
    </citation>
    <scope>NUCLEOTIDE SEQUENCE [LARGE SCALE GENOMIC DNA]</scope>
    <source>
        <strain evidence="12 13">SCSIO 58843</strain>
    </source>
</reference>
<dbReference type="HAMAP" id="MF_01464_B">
    <property type="entry name" value="SecF_B"/>
    <property type="match status" value="1"/>
</dbReference>
<evidence type="ECO:0000256" key="8">
    <source>
        <dbReference type="ARBA" id="ARBA00023136"/>
    </source>
</evidence>
<dbReference type="GO" id="GO:0043952">
    <property type="term" value="P:protein transport by the Sec complex"/>
    <property type="evidence" value="ECO:0007669"/>
    <property type="project" value="UniProtKB-UniRule"/>
</dbReference>
<dbReference type="NCBIfam" id="TIGR00916">
    <property type="entry name" value="2A0604s01"/>
    <property type="match status" value="1"/>
</dbReference>
<evidence type="ECO:0000313" key="13">
    <source>
        <dbReference type="Proteomes" id="UP000334019"/>
    </source>
</evidence>